<evidence type="ECO:0000313" key="6">
    <source>
        <dbReference type="EMBL" id="EFM26567.1"/>
    </source>
</evidence>
<keyword evidence="7" id="KW-1185">Reference proteome</keyword>
<evidence type="ECO:0000256" key="1">
    <source>
        <dbReference type="ARBA" id="ARBA00005850"/>
    </source>
</evidence>
<organism evidence="6 7">
    <name type="scientific">Streptococcus equinus ATCC 700338</name>
    <dbReference type="NCBI Taxonomy" id="864569"/>
    <lineage>
        <taxon>Bacteria</taxon>
        <taxon>Bacillati</taxon>
        <taxon>Bacillota</taxon>
        <taxon>Bacilli</taxon>
        <taxon>Lactobacillales</taxon>
        <taxon>Streptococcaceae</taxon>
        <taxon>Streptococcus</taxon>
    </lineage>
</organism>
<keyword evidence="5" id="KW-0066">ATP synthesis</keyword>
<sequence length="49" mass="5915">MANEIEKTRHRVNGLEYTTIPQLEETIRYIELKIEETERANLIRIMKVK</sequence>
<keyword evidence="2" id="KW-0813">Transport</keyword>
<keyword evidence="4" id="KW-0406">Ion transport</keyword>
<dbReference type="HOGENOM" id="CLU_208643_0_0_9"/>
<dbReference type="Gene3D" id="1.10.287.3240">
    <property type="match status" value="1"/>
</dbReference>
<gene>
    <name evidence="6" type="ORF">HMPREF9319_1888</name>
</gene>
<keyword evidence="3" id="KW-0375">Hydrogen ion transport</keyword>
<dbReference type="AlphaFoldDB" id="E0PGB5"/>
<evidence type="ECO:0000256" key="3">
    <source>
        <dbReference type="ARBA" id="ARBA00022781"/>
    </source>
</evidence>
<dbReference type="GO" id="GO:0046961">
    <property type="term" value="F:proton-transporting ATPase activity, rotational mechanism"/>
    <property type="evidence" value="ECO:0007669"/>
    <property type="project" value="InterPro"/>
</dbReference>
<comment type="caution">
    <text evidence="6">The sequence shown here is derived from an EMBL/GenBank/DDBJ whole genome shotgun (WGS) entry which is preliminary data.</text>
</comment>
<dbReference type="Pfam" id="PF01813">
    <property type="entry name" value="ATP-synt_D"/>
    <property type="match status" value="1"/>
</dbReference>
<protein>
    <recommendedName>
        <fullName evidence="8">V-type ATP synthase subunit D</fullName>
    </recommendedName>
</protein>
<comment type="similarity">
    <text evidence="1">Belongs to the V-ATPase D subunit family.</text>
</comment>
<reference evidence="6 7" key="1">
    <citation type="submission" date="2010-07" db="EMBL/GenBank/DDBJ databases">
        <authorList>
            <person name="Muzny D."/>
            <person name="Qin X."/>
            <person name="Deng J."/>
            <person name="Jiang H."/>
            <person name="Liu Y."/>
            <person name="Qu J."/>
            <person name="Song X.-Z."/>
            <person name="Zhang L."/>
            <person name="Thornton R."/>
            <person name="Coyle M."/>
            <person name="Francisco L."/>
            <person name="Jackson L."/>
            <person name="Javaid M."/>
            <person name="Korchina V."/>
            <person name="Kovar C."/>
            <person name="Mata R."/>
            <person name="Mathew T."/>
            <person name="Ngo R."/>
            <person name="Nguyen L."/>
            <person name="Nguyen N."/>
            <person name="Okwuonu G."/>
            <person name="Ongeri F."/>
            <person name="Pham C."/>
            <person name="Simmons D."/>
            <person name="Wilczek-Boney K."/>
            <person name="Hale W."/>
            <person name="Jakkamsetti A."/>
            <person name="Pham P."/>
            <person name="Ruth R."/>
            <person name="San Lucas F."/>
            <person name="Warren J."/>
            <person name="Zhang J."/>
            <person name="Zhao Z."/>
            <person name="Zhou C."/>
            <person name="Zhu D."/>
            <person name="Lee S."/>
            <person name="Bess C."/>
            <person name="Blankenburg K."/>
            <person name="Forbes L."/>
            <person name="Fu Q."/>
            <person name="Gubbala S."/>
            <person name="Hirani K."/>
            <person name="Jayaseelan J.C."/>
            <person name="Lara F."/>
            <person name="Munidasa M."/>
            <person name="Palculict T."/>
            <person name="Patil S."/>
            <person name="Pu L.-L."/>
            <person name="Saada N."/>
            <person name="Tang L."/>
            <person name="Weissenberger G."/>
            <person name="Zhu Y."/>
            <person name="Hemphill L."/>
            <person name="Shang Y."/>
            <person name="Youmans B."/>
            <person name="Ayvaz T."/>
            <person name="Ross M."/>
            <person name="Santibanez J."/>
            <person name="Aqrawi P."/>
            <person name="Gross S."/>
            <person name="Joshi V."/>
            <person name="Fowler G."/>
            <person name="Nazareth L."/>
            <person name="Reid J."/>
            <person name="Worley K."/>
            <person name="Petrosino J."/>
            <person name="Highlander S."/>
            <person name="Gibbs R."/>
        </authorList>
    </citation>
    <scope>NUCLEOTIDE SEQUENCE [LARGE SCALE GENOMIC DNA]</scope>
    <source>
        <strain evidence="6 7">ATCC 700338</strain>
    </source>
</reference>
<proteinExistence type="inferred from homology"/>
<evidence type="ECO:0008006" key="8">
    <source>
        <dbReference type="Google" id="ProtNLM"/>
    </source>
</evidence>
<dbReference type="EMBL" id="AEEL01000027">
    <property type="protein sequence ID" value="EFM26567.1"/>
    <property type="molecule type" value="Genomic_DNA"/>
</dbReference>
<evidence type="ECO:0000256" key="4">
    <source>
        <dbReference type="ARBA" id="ARBA00023065"/>
    </source>
</evidence>
<dbReference type="Proteomes" id="UP000004290">
    <property type="component" value="Unassembled WGS sequence"/>
</dbReference>
<dbReference type="GO" id="GO:0006754">
    <property type="term" value="P:ATP biosynthetic process"/>
    <property type="evidence" value="ECO:0007669"/>
    <property type="project" value="UniProtKB-KW"/>
</dbReference>
<accession>E0PGB5</accession>
<dbReference type="InterPro" id="IPR002699">
    <property type="entry name" value="V_ATPase_D"/>
</dbReference>
<evidence type="ECO:0000256" key="5">
    <source>
        <dbReference type="ARBA" id="ARBA00023310"/>
    </source>
</evidence>
<evidence type="ECO:0000313" key="7">
    <source>
        <dbReference type="Proteomes" id="UP000004290"/>
    </source>
</evidence>
<name>E0PGB5_STREI</name>
<evidence type="ECO:0000256" key="2">
    <source>
        <dbReference type="ARBA" id="ARBA00022448"/>
    </source>
</evidence>